<dbReference type="NCBIfam" id="TIGR02135">
    <property type="entry name" value="phoU_full"/>
    <property type="match status" value="1"/>
</dbReference>
<reference evidence="11" key="2">
    <citation type="journal article" date="2017" name="Genome Announc.">
        <title>Draft genome sequence of Paludibacter jiangxiensis NM7(T), a propionate-producing fermentative bacterium.</title>
        <authorList>
            <person name="Qiu Y.-L."/>
            <person name="Tourlousse D.M."/>
            <person name="Matsuura N."/>
            <person name="Ohashi A."/>
            <person name="Sekiguchi Y."/>
        </authorList>
    </citation>
    <scope>NUCLEOTIDE SEQUENCE [LARGE SCALE GENOMIC DNA]</scope>
    <source>
        <strain evidence="11">NM7</strain>
    </source>
</reference>
<comment type="subcellular location">
    <subcellularLocation>
        <location evidence="1 8">Cytoplasm</location>
    </subcellularLocation>
</comment>
<dbReference type="GO" id="GO:0045936">
    <property type="term" value="P:negative regulation of phosphate metabolic process"/>
    <property type="evidence" value="ECO:0007669"/>
    <property type="project" value="InterPro"/>
</dbReference>
<comment type="subunit">
    <text evidence="3 8">Homodimer.</text>
</comment>
<feature type="domain" description="PhoU" evidence="9">
    <location>
        <begin position="15"/>
        <end position="102"/>
    </location>
</feature>
<evidence type="ECO:0000313" key="11">
    <source>
        <dbReference type="Proteomes" id="UP000076586"/>
    </source>
</evidence>
<dbReference type="InterPro" id="IPR028366">
    <property type="entry name" value="PhoU"/>
</dbReference>
<accession>A0A170Z8L5</accession>
<keyword evidence="11" id="KW-1185">Reference proteome</keyword>
<name>A0A170Z8L5_9BACT</name>
<dbReference type="GO" id="GO:0030643">
    <property type="term" value="P:intracellular phosphate ion homeostasis"/>
    <property type="evidence" value="ECO:0007669"/>
    <property type="project" value="InterPro"/>
</dbReference>
<comment type="similarity">
    <text evidence="2 8">Belongs to the PhoU family.</text>
</comment>
<dbReference type="STRING" id="681398.PJIAN_11018"/>
<evidence type="ECO:0000256" key="8">
    <source>
        <dbReference type="PIRNR" id="PIRNR003107"/>
    </source>
</evidence>
<evidence type="ECO:0000256" key="3">
    <source>
        <dbReference type="ARBA" id="ARBA00011738"/>
    </source>
</evidence>
<feature type="domain" description="PhoU" evidence="9">
    <location>
        <begin position="121"/>
        <end position="205"/>
    </location>
</feature>
<evidence type="ECO:0000256" key="1">
    <source>
        <dbReference type="ARBA" id="ARBA00004496"/>
    </source>
</evidence>
<dbReference type="InterPro" id="IPR026022">
    <property type="entry name" value="PhoU_dom"/>
</dbReference>
<dbReference type="GO" id="GO:0005737">
    <property type="term" value="C:cytoplasm"/>
    <property type="evidence" value="ECO:0007669"/>
    <property type="project" value="UniProtKB-SubCell"/>
</dbReference>
<dbReference type="FunFam" id="1.20.58.220:FF:000004">
    <property type="entry name" value="Phosphate-specific transport system accessory protein PhoU"/>
    <property type="match status" value="1"/>
</dbReference>
<gene>
    <name evidence="10" type="ORF">PJIAN_11018</name>
</gene>
<reference evidence="11" key="1">
    <citation type="submission" date="2016-04" db="EMBL/GenBank/DDBJ databases">
        <title>Draft genome sequence of Paludibacter jiangxiensis strain NM7.</title>
        <authorList>
            <person name="Qiu Y."/>
            <person name="Matsuura N."/>
            <person name="Ohashi A."/>
            <person name="Tourlousse M.D."/>
            <person name="Sekiguchi Y."/>
        </authorList>
    </citation>
    <scope>NUCLEOTIDE SEQUENCE [LARGE SCALE GENOMIC DNA]</scope>
    <source>
        <strain evidence="11">NM7</strain>
    </source>
</reference>
<evidence type="ECO:0000256" key="6">
    <source>
        <dbReference type="ARBA" id="ARBA00022592"/>
    </source>
</evidence>
<evidence type="ECO:0000256" key="4">
    <source>
        <dbReference type="ARBA" id="ARBA00022448"/>
    </source>
</evidence>
<dbReference type="PANTHER" id="PTHR42930:SF3">
    <property type="entry name" value="PHOSPHATE-SPECIFIC TRANSPORT SYSTEM ACCESSORY PROTEIN PHOU"/>
    <property type="match status" value="1"/>
</dbReference>
<comment type="function">
    <text evidence="7 8">Plays a role in the regulation of phosphate uptake.</text>
</comment>
<dbReference type="Gene3D" id="1.20.58.220">
    <property type="entry name" value="Phosphate transport system protein phou homolog 2, domain 2"/>
    <property type="match status" value="1"/>
</dbReference>
<dbReference type="PIRSF" id="PIRSF003107">
    <property type="entry name" value="PhoU"/>
    <property type="match status" value="1"/>
</dbReference>
<evidence type="ECO:0000256" key="7">
    <source>
        <dbReference type="ARBA" id="ARBA00056181"/>
    </source>
</evidence>
<evidence type="ECO:0000256" key="5">
    <source>
        <dbReference type="ARBA" id="ARBA00022490"/>
    </source>
</evidence>
<evidence type="ECO:0000256" key="2">
    <source>
        <dbReference type="ARBA" id="ARBA00008107"/>
    </source>
</evidence>
<dbReference type="EMBL" id="BDCR01000001">
    <property type="protein sequence ID" value="GAT62424.1"/>
    <property type="molecule type" value="Genomic_DNA"/>
</dbReference>
<dbReference type="SUPFAM" id="SSF109755">
    <property type="entry name" value="PhoU-like"/>
    <property type="match status" value="1"/>
</dbReference>
<dbReference type="AlphaFoldDB" id="A0A170Z8L5"/>
<keyword evidence="6 8" id="KW-0592">Phosphate transport</keyword>
<comment type="caution">
    <text evidence="10">The sequence shown here is derived from an EMBL/GenBank/DDBJ whole genome shotgun (WGS) entry which is preliminary data.</text>
</comment>
<evidence type="ECO:0000259" key="9">
    <source>
        <dbReference type="Pfam" id="PF01895"/>
    </source>
</evidence>
<evidence type="ECO:0000313" key="10">
    <source>
        <dbReference type="EMBL" id="GAT62424.1"/>
    </source>
</evidence>
<dbReference type="PANTHER" id="PTHR42930">
    <property type="entry name" value="PHOSPHATE-SPECIFIC TRANSPORT SYSTEM ACCESSORY PROTEIN PHOU"/>
    <property type="match status" value="1"/>
</dbReference>
<organism evidence="10 11">
    <name type="scientific">Paludibacter jiangxiensis</name>
    <dbReference type="NCBI Taxonomy" id="681398"/>
    <lineage>
        <taxon>Bacteria</taxon>
        <taxon>Pseudomonadati</taxon>
        <taxon>Bacteroidota</taxon>
        <taxon>Bacteroidia</taxon>
        <taxon>Bacteroidales</taxon>
        <taxon>Paludibacteraceae</taxon>
        <taxon>Paludibacter</taxon>
    </lineage>
</organism>
<protein>
    <recommendedName>
        <fullName evidence="8">Phosphate-specific transport system accessory protein PhoU</fullName>
    </recommendedName>
</protein>
<proteinExistence type="inferred from homology"/>
<dbReference type="GO" id="GO:0006817">
    <property type="term" value="P:phosphate ion transport"/>
    <property type="evidence" value="ECO:0007669"/>
    <property type="project" value="UniProtKB-KW"/>
</dbReference>
<dbReference type="InterPro" id="IPR038078">
    <property type="entry name" value="PhoU-like_sf"/>
</dbReference>
<dbReference type="Pfam" id="PF01895">
    <property type="entry name" value="PhoU"/>
    <property type="match status" value="2"/>
</dbReference>
<sequence>MKHTETELLELKKAISDMWSLVQSQLEKAKTSLLTGDEELARVVMSREKRVNAFELKIDSDCENYIALYSPVAIDLRFVLSVLKINKTLERIGDFADGIARFVLETDGHNQHLQLLKELKIEEMFNCVLEMLEKDKLALEEENTALAGVVFTIDNKVDDCYSDAIQVLAKHITAHPEDVLYSLNVVTLLRKIERIGDHCNNIMEELVFYLDAKVLKHQKTAQDKDTE</sequence>
<keyword evidence="4 8" id="KW-0813">Transport</keyword>
<dbReference type="Proteomes" id="UP000076586">
    <property type="component" value="Unassembled WGS sequence"/>
</dbReference>
<keyword evidence="5 8" id="KW-0963">Cytoplasm</keyword>